<dbReference type="NCBIfam" id="TIGR03085">
    <property type="entry name" value="TIGR03085 family metal-binding protein"/>
    <property type="match status" value="1"/>
</dbReference>
<protein>
    <submittedName>
        <fullName evidence="1">TIGR03085 family protein</fullName>
    </submittedName>
</protein>
<dbReference type="EMBL" id="BOMQ01000004">
    <property type="protein sequence ID" value="GIE46592.1"/>
    <property type="molecule type" value="Genomic_DNA"/>
</dbReference>
<organism evidence="1 2">
    <name type="scientific">Actinoplanes nipponensis</name>
    <dbReference type="NCBI Taxonomy" id="135950"/>
    <lineage>
        <taxon>Bacteria</taxon>
        <taxon>Bacillati</taxon>
        <taxon>Actinomycetota</taxon>
        <taxon>Actinomycetes</taxon>
        <taxon>Micromonosporales</taxon>
        <taxon>Micromonosporaceae</taxon>
        <taxon>Actinoplanes</taxon>
    </lineage>
</organism>
<dbReference type="Proteomes" id="UP000647172">
    <property type="component" value="Unassembled WGS sequence"/>
</dbReference>
<sequence>MTDYARVERRQLADLLLQVGPDRPTVNEGWTTRDLAAHLVVRDRRPDAMIGVLIPPLAGHGEHVRRAKAAQPYPQVVQEVRTPPWWSPVSNPLVDALSNTVEFFIHHEDVRRATPGFTRRELEPGEQRALWSATKLTARLALRRAGLPVRIEAPGFGTLRVGAGEPVVTLTGEPGELALFVSGRQRVAQVEVTGAPAAVERLNTARIGL</sequence>
<dbReference type="RefSeq" id="WP_203762711.1">
    <property type="nucleotide sequence ID" value="NZ_BAAAYJ010000014.1"/>
</dbReference>
<proteinExistence type="predicted"/>
<evidence type="ECO:0000313" key="1">
    <source>
        <dbReference type="EMBL" id="GIE46592.1"/>
    </source>
</evidence>
<keyword evidence="2" id="KW-1185">Reference proteome</keyword>
<accession>A0A919JBK3</accession>
<dbReference type="NCBIfam" id="TIGR03083">
    <property type="entry name" value="maleylpyruvate isomerase family mycothiol-dependent enzyme"/>
    <property type="match status" value="1"/>
</dbReference>
<dbReference type="InterPro" id="IPR017519">
    <property type="entry name" value="CHP03085"/>
</dbReference>
<dbReference type="InterPro" id="IPR034660">
    <property type="entry name" value="DinB/YfiT-like"/>
</dbReference>
<gene>
    <name evidence="1" type="ORF">Ani05nite_01260</name>
</gene>
<dbReference type="SUPFAM" id="SSF109854">
    <property type="entry name" value="DinB/YfiT-like putative metalloenzymes"/>
    <property type="match status" value="1"/>
</dbReference>
<comment type="caution">
    <text evidence="1">The sequence shown here is derived from an EMBL/GenBank/DDBJ whole genome shotgun (WGS) entry which is preliminary data.</text>
</comment>
<dbReference type="InterPro" id="IPR017517">
    <property type="entry name" value="Maleyloyr_isom"/>
</dbReference>
<reference evidence="1" key="1">
    <citation type="submission" date="2021-01" db="EMBL/GenBank/DDBJ databases">
        <title>Whole genome shotgun sequence of Actinoplanes nipponensis NBRC 14063.</title>
        <authorList>
            <person name="Komaki H."/>
            <person name="Tamura T."/>
        </authorList>
    </citation>
    <scope>NUCLEOTIDE SEQUENCE</scope>
    <source>
        <strain evidence="1">NBRC 14063</strain>
    </source>
</reference>
<name>A0A919JBK3_9ACTN</name>
<dbReference type="AlphaFoldDB" id="A0A919JBK3"/>
<evidence type="ECO:0000313" key="2">
    <source>
        <dbReference type="Proteomes" id="UP000647172"/>
    </source>
</evidence>